<dbReference type="RefSeq" id="WP_167694703.1">
    <property type="nucleotide sequence ID" value="NZ_CP118181.1"/>
</dbReference>
<keyword evidence="1" id="KW-0732">Signal</keyword>
<dbReference type="Proteomes" id="UP000778951">
    <property type="component" value="Unassembled WGS sequence"/>
</dbReference>
<feature type="signal peptide" evidence="1">
    <location>
        <begin position="1"/>
        <end position="25"/>
    </location>
</feature>
<accession>A0A968KYT2</accession>
<feature type="chain" id="PRO_5037639808" evidence="1">
    <location>
        <begin position="26"/>
        <end position="366"/>
    </location>
</feature>
<organism evidence="2 3">
    <name type="scientific">Entomospira culicis</name>
    <dbReference type="NCBI Taxonomy" id="2719989"/>
    <lineage>
        <taxon>Bacteria</taxon>
        <taxon>Pseudomonadati</taxon>
        <taxon>Spirochaetota</taxon>
        <taxon>Spirochaetia</taxon>
        <taxon>Spirochaetales</taxon>
        <taxon>Spirochaetaceae</taxon>
        <taxon>Entomospira</taxon>
    </lineage>
</organism>
<name>A0A968KYT2_9SPIO</name>
<dbReference type="PROSITE" id="PS51257">
    <property type="entry name" value="PROKAR_LIPOPROTEIN"/>
    <property type="match status" value="1"/>
</dbReference>
<evidence type="ECO:0000313" key="3">
    <source>
        <dbReference type="Proteomes" id="UP000778951"/>
    </source>
</evidence>
<gene>
    <name evidence="2" type="ORF">HCT48_00135</name>
</gene>
<evidence type="ECO:0000256" key="1">
    <source>
        <dbReference type="SAM" id="SignalP"/>
    </source>
</evidence>
<comment type="caution">
    <text evidence="2">The sequence shown here is derived from an EMBL/GenBank/DDBJ whole genome shotgun (WGS) entry which is preliminary data.</text>
</comment>
<reference evidence="2" key="1">
    <citation type="submission" date="2020-03" db="EMBL/GenBank/DDBJ databases">
        <title>Spirochaetal bacteria isolated from arthropods constitute a novel genus Entomospira genus novum within the order Spirochaetales.</title>
        <authorList>
            <person name="Grana-Miraglia L."/>
            <person name="Sikutova S."/>
            <person name="Fingerle V."/>
            <person name="Sing A."/>
            <person name="Castillo-Ramirez S."/>
            <person name="Margos G."/>
            <person name="Rudolf I."/>
        </authorList>
    </citation>
    <scope>NUCLEOTIDE SEQUENCE</scope>
    <source>
        <strain evidence="2">BR149</strain>
    </source>
</reference>
<keyword evidence="3" id="KW-1185">Reference proteome</keyword>
<dbReference type="AlphaFoldDB" id="A0A968KYT2"/>
<dbReference type="EMBL" id="JAATLM010000001">
    <property type="protein sequence ID" value="NIZ68631.1"/>
    <property type="molecule type" value="Genomic_DNA"/>
</dbReference>
<evidence type="ECO:0000313" key="2">
    <source>
        <dbReference type="EMBL" id="NIZ68631.1"/>
    </source>
</evidence>
<protein>
    <submittedName>
        <fullName evidence="2">Uncharacterized protein</fullName>
    </submittedName>
</protein>
<sequence>MHKKRKLLSLLLGTLLLSTLTSCNRAPKTLNLTIYQPLPSLQAFVQQETFFTEIATIGFNTIMLNSTQFSREQLEQAVALAHQANLFVIIELPYTPSLTQQIHHWVRNHQVDGIILDSTDNINDAERKELQTLIKQSATLNQKEKQAWGTAGYLIGRSHQTSWEFFTEATFGHNGRRKEMQIFLNTLGQQSLEQALITQNESPQILIHFHNLRSLYGERAQAITTTPPSIIANTPKSAPLLWFIGTLPQPFHYTGMLHPQDDRLLQQELPTILKIRQQEPLLQRAKLMLLGHSTTIYSDVLYQGNQQMVRVFNFGDDHSILNLAVVSNVVRGKRLIDVMTGEEIPRINRGFRIPIDGGASRLFYVR</sequence>
<proteinExistence type="predicted"/>